<feature type="region of interest" description="Disordered" evidence="1">
    <location>
        <begin position="83"/>
        <end position="102"/>
    </location>
</feature>
<sequence>MTEALPGQKHKWDEPPGAMKRRRMRSSDVWGALVKAGWTSKRPSSKCLDSGNKYIRPGGRHDGEEGTDYLLDDVSGHVDQAADIEPNEKGDRDEEAARASGAAGIVGHGGEAEVDVGAGYDDAAGHVAVAGRGAQGGSGGRTTRRVASTNSAEGAFKLVAVRLASASASVELPVRQSSLAAAHMEVVREEDVEDVSMVLPVRKALLGVARGTMEHAEGAKLLELQARPVQKETKLIAVRLASTWTSAWTSMALLVKQSALAAPSVVWLLQPLTRRGRDVYVSKLVAFSPDKERWMKPKIYRPIRTAYIVGRVYQLAKKGKNASPFQIRWLESQFQSAVEHISVGVAQLGTKNYVALTRVKNPNWRILVRPYPTDEVDFEEDDSDCKEEVLHAFGPSELLPTSLAEVEAIKCMRFDPNGEVEGPSYLYQHSDGSTQTYLRPEFKHLFEHSTSLSFFAYIPLYFWRQVLHETNKYAVVNNIRMATMFTLDELMICLGILFFMAMNDKGEYANYWGLQAEDLFFGGVITSLDGIMTLHRFKLLRRCLSFNATPNTLDQDAAASIRPLLSLLKITGGQYIHVGRDVALDEASVACRTRQGHHMLVYSPMKPTGKYHIRLYMVCCSTTWIALNYKLHCDRSDILDRLSGVVDQYEAQNLSEELEGVSKNRQHVLEVTRPLFGTNRIVNMDNYYTSVQLLQELRLKGLYGRGTIRANNKHFPAHAILYNDDCTREDYRQAVSHNHSMLAASWCDGNVANLVSNSDCTHVTTVTRMVGTEKQSFPALE</sequence>
<feature type="domain" description="PiggyBac transposable element-derived protein" evidence="2">
    <location>
        <begin position="462"/>
        <end position="773"/>
    </location>
</feature>
<feature type="compositionally biased region" description="Basic and acidic residues" evidence="1">
    <location>
        <begin position="86"/>
        <end position="97"/>
    </location>
</feature>
<dbReference type="Proteomes" id="UP000736787">
    <property type="component" value="Unassembled WGS sequence"/>
</dbReference>
<name>A0A8T1C629_9STRA</name>
<dbReference type="PANTHER" id="PTHR46599">
    <property type="entry name" value="PIGGYBAC TRANSPOSABLE ELEMENT-DERIVED PROTEIN 4"/>
    <property type="match status" value="1"/>
</dbReference>
<evidence type="ECO:0000259" key="2">
    <source>
        <dbReference type="Pfam" id="PF13843"/>
    </source>
</evidence>
<dbReference type="InterPro" id="IPR029526">
    <property type="entry name" value="PGBD"/>
</dbReference>
<accession>A0A8T1C629</accession>
<dbReference type="VEuPathDB" id="FungiDB:PC110_g10549"/>
<feature type="region of interest" description="Disordered" evidence="1">
    <location>
        <begin position="1"/>
        <end position="26"/>
    </location>
</feature>
<evidence type="ECO:0000313" key="3">
    <source>
        <dbReference type="EMBL" id="KAG2914533.1"/>
    </source>
</evidence>
<evidence type="ECO:0000313" key="4">
    <source>
        <dbReference type="Proteomes" id="UP000736787"/>
    </source>
</evidence>
<reference evidence="3" key="1">
    <citation type="submission" date="2018-10" db="EMBL/GenBank/DDBJ databases">
        <title>Effector identification in a new, highly contiguous assembly of the strawberry crown rot pathogen Phytophthora cactorum.</title>
        <authorList>
            <person name="Armitage A.D."/>
            <person name="Nellist C.F."/>
            <person name="Bates H."/>
            <person name="Vickerstaff R.J."/>
            <person name="Harrison R.J."/>
        </authorList>
    </citation>
    <scope>NUCLEOTIDE SEQUENCE</scope>
    <source>
        <strain evidence="3">4040</strain>
    </source>
</reference>
<organism evidence="3 4">
    <name type="scientific">Phytophthora cactorum</name>
    <dbReference type="NCBI Taxonomy" id="29920"/>
    <lineage>
        <taxon>Eukaryota</taxon>
        <taxon>Sar</taxon>
        <taxon>Stramenopiles</taxon>
        <taxon>Oomycota</taxon>
        <taxon>Peronosporomycetes</taxon>
        <taxon>Peronosporales</taxon>
        <taxon>Peronosporaceae</taxon>
        <taxon>Phytophthora</taxon>
    </lineage>
</organism>
<feature type="region of interest" description="Disordered" evidence="1">
    <location>
        <begin position="41"/>
        <end position="69"/>
    </location>
</feature>
<dbReference type="AlphaFoldDB" id="A0A8T1C629"/>
<dbReference type="PANTHER" id="PTHR46599:SF3">
    <property type="entry name" value="PIGGYBAC TRANSPOSABLE ELEMENT-DERIVED PROTEIN 4"/>
    <property type="match status" value="1"/>
</dbReference>
<gene>
    <name evidence="3" type="ORF">PC117_g18291</name>
</gene>
<dbReference type="Pfam" id="PF13843">
    <property type="entry name" value="DDE_Tnp_1_7"/>
    <property type="match status" value="1"/>
</dbReference>
<evidence type="ECO:0000256" key="1">
    <source>
        <dbReference type="SAM" id="MobiDB-lite"/>
    </source>
</evidence>
<proteinExistence type="predicted"/>
<comment type="caution">
    <text evidence="3">The sequence shown here is derived from an EMBL/GenBank/DDBJ whole genome shotgun (WGS) entry which is preliminary data.</text>
</comment>
<dbReference type="EMBL" id="RCMK01000728">
    <property type="protein sequence ID" value="KAG2914533.1"/>
    <property type="molecule type" value="Genomic_DNA"/>
</dbReference>
<dbReference type="VEuPathDB" id="FungiDB:PC110_g11324"/>
<protein>
    <recommendedName>
        <fullName evidence="2">PiggyBac transposable element-derived protein domain-containing protein</fullName>
    </recommendedName>
</protein>